<dbReference type="FunFam" id="1.20.1560.10:FF:000014">
    <property type="entry name" value="Multidrug resistance-associated protein member 4"/>
    <property type="match status" value="1"/>
</dbReference>
<reference evidence="12" key="1">
    <citation type="journal article" date="2014" name="Insect Biochem. Mol. Biol.">
        <title>An insight into the sialome of the frog biting fly, Corethrella appendiculata.</title>
        <authorList>
            <person name="Ribeiro J.M.C."/>
            <person name="Chagas A.C."/>
            <person name="Pham V.M."/>
            <person name="Lounibos L.P."/>
            <person name="Calvo E."/>
        </authorList>
    </citation>
    <scope>NUCLEOTIDE SEQUENCE</scope>
    <source>
        <tissue evidence="12">Salivary glands</tissue>
    </source>
</reference>
<dbReference type="InterPro" id="IPR050173">
    <property type="entry name" value="ABC_transporter_C-like"/>
</dbReference>
<keyword evidence="8 9" id="KW-0472">Membrane</keyword>
<evidence type="ECO:0000256" key="6">
    <source>
        <dbReference type="ARBA" id="ARBA00022840"/>
    </source>
</evidence>
<keyword evidence="5" id="KW-0547">Nucleotide-binding</keyword>
<feature type="transmembrane region" description="Helical" evidence="9">
    <location>
        <begin position="108"/>
        <end position="135"/>
    </location>
</feature>
<organism evidence="12">
    <name type="scientific">Corethrella appendiculata</name>
    <dbReference type="NCBI Taxonomy" id="1370023"/>
    <lineage>
        <taxon>Eukaryota</taxon>
        <taxon>Metazoa</taxon>
        <taxon>Ecdysozoa</taxon>
        <taxon>Arthropoda</taxon>
        <taxon>Hexapoda</taxon>
        <taxon>Insecta</taxon>
        <taxon>Pterygota</taxon>
        <taxon>Neoptera</taxon>
        <taxon>Endopterygota</taxon>
        <taxon>Diptera</taxon>
        <taxon>Nematocera</taxon>
        <taxon>Culicoidea</taxon>
        <taxon>Chaoboridae</taxon>
        <taxon>Corethrella</taxon>
    </lineage>
</organism>
<dbReference type="PROSITE" id="PS50893">
    <property type="entry name" value="ABC_TRANSPORTER_2"/>
    <property type="match status" value="2"/>
</dbReference>
<keyword evidence="3 9" id="KW-0812">Transmembrane</keyword>
<name>U5EVC9_9DIPT</name>
<keyword evidence="2" id="KW-0813">Transport</keyword>
<sequence length="1234" mass="140139">YFAPEQTSISKNDAYIYASGIVICSLIPVVTFHPFIFYMFQIGMKLRLGSCCLVYNKTLNLSKSTTAVDGLSGRILNIISNDVSKFDIALCFLHDLWKGPVESILLGYFIYMEIGVAGIIGMGFLLSFIPIQAWVGKKTATYRLKTTKRTDTRVRFMNEIIQGIQVIKMYTWENSFAKMIEKIRKKEINAIRGSSYVRATLLSFFMVSRISIFLSLITYVYFGNYITARKVFIVSSFYNILNLSMVHFWPLAITSVAEGYISIKRVQEFLLIPEKKLQTIMADDVVVRDAGDKNIVVADNGEKINSKNCDENNINHKEVNGDTSISIIKLSPKRIENLTSTKKGIYMNNVTAAWMIDDDEKNVGVESINLDIDELCVIIGQVGAGKSTLFQVILGELEINQGTIEVNGTISYASQEPWLFEGSIKNNIIFVEQYDEKRYQEVIKICALERDIELLPHGDETIVGERGISLSGGQKARVNLARAIYKKADIYLLDDPLSAVDTHVGKHIYEKCIRDYLRNKVCILITHQLQYLKDVRHIILLNTGRIEAEGSYRELCSKNVDIVQHLATPDITPTSDINKFDKEFQKLTAPCPDDSKQIFEKPLEEKETQQSGSVKLSVYKSYFKAINSCGWIFFMFVLMFLAQAIVSGIDYFVAVWVNFEENVATLRQFNSTSTETETVDKDQQQQKEDEDRFYYIIFYSVLIGFLIYIILHRTFTFFYICLRISKNLHDTMFRGVTRATMYFFNTNPSGRILNRFSKDIGAIDTALPMALIETIWFIFELIAIVILVSIVSYWFLIPTAIMTVILYFLRTIYINSSRCIKRIESLTRSPILSHTNQTLQGLSTIRALKAQNVLIDEFYKYQDTNTSSWYCFIITTRAFAFWMDLACVVYIAVVTISFLLMEDQNVMGGNVGLAITQVIGLIGMCQWGMRQTAELENQMISVERVVEYANLKSEPALETAPKYRPVKKWPEYGHIQFVNVELRYSEHSEIVLKDLTFQIKPKEKVGIVGRTGAGKSSIIQALFRLAPFDGNIIIDDIDTKTLGLTDLRSKISIIPQDPVLFSGTLRSNLDPFDEKSDEELWNVLDEVELKEAVASFAGGLECKMSDGGSNFSMGQRQLVCLARAILRRNNILILDEATANVDPETDKLIQTTIRTKFKDCTVLTIAHRLHTIMDSDRVLVMDAGRMVEFAHPYELLHGPGGHLRRLVDQTGVGTAAVLTRIAEESYKTYELSNK</sequence>
<feature type="transmembrane region" description="Helical" evidence="9">
    <location>
        <begin position="201"/>
        <end position="222"/>
    </location>
</feature>
<evidence type="ECO:0000256" key="1">
    <source>
        <dbReference type="ARBA" id="ARBA00004141"/>
    </source>
</evidence>
<evidence type="ECO:0000256" key="9">
    <source>
        <dbReference type="SAM" id="Phobius"/>
    </source>
</evidence>
<dbReference type="SUPFAM" id="SSF90123">
    <property type="entry name" value="ABC transporter transmembrane region"/>
    <property type="match status" value="2"/>
</dbReference>
<accession>U5EVC9</accession>
<dbReference type="PROSITE" id="PS00211">
    <property type="entry name" value="ABC_TRANSPORTER_1"/>
    <property type="match status" value="1"/>
</dbReference>
<feature type="domain" description="ABC transmembrane type-1" evidence="11">
    <location>
        <begin position="633"/>
        <end position="937"/>
    </location>
</feature>
<keyword evidence="7 9" id="KW-1133">Transmembrane helix</keyword>
<dbReference type="FunFam" id="1.20.1560.10:FF:000026">
    <property type="entry name" value="Multidrug resistance-associated protein lethal(2)03659"/>
    <property type="match status" value="1"/>
</dbReference>
<evidence type="ECO:0000259" key="10">
    <source>
        <dbReference type="PROSITE" id="PS50893"/>
    </source>
</evidence>
<dbReference type="GO" id="GO:0016020">
    <property type="term" value="C:membrane"/>
    <property type="evidence" value="ECO:0007669"/>
    <property type="project" value="UniProtKB-SubCell"/>
</dbReference>
<dbReference type="EMBL" id="GANO01001914">
    <property type="protein sequence ID" value="JAB57957.1"/>
    <property type="molecule type" value="mRNA"/>
</dbReference>
<proteinExistence type="evidence at transcript level"/>
<dbReference type="FunFam" id="3.40.50.300:FF:000973">
    <property type="entry name" value="Multidrug resistance-associated protein 4"/>
    <property type="match status" value="1"/>
</dbReference>
<evidence type="ECO:0000313" key="12">
    <source>
        <dbReference type="EMBL" id="JAB57957.1"/>
    </source>
</evidence>
<dbReference type="InterPro" id="IPR044726">
    <property type="entry name" value="ABCC_6TM_D2"/>
</dbReference>
<comment type="subcellular location">
    <subcellularLocation>
        <location evidence="1">Membrane</location>
        <topology evidence="1">Multi-pass membrane protein</topology>
    </subcellularLocation>
</comment>
<dbReference type="Gene3D" id="3.40.50.300">
    <property type="entry name" value="P-loop containing nucleotide triphosphate hydrolases"/>
    <property type="match status" value="2"/>
</dbReference>
<evidence type="ECO:0000259" key="11">
    <source>
        <dbReference type="PROSITE" id="PS50929"/>
    </source>
</evidence>
<feature type="transmembrane region" description="Helical" evidence="9">
    <location>
        <begin position="630"/>
        <end position="657"/>
    </location>
</feature>
<feature type="domain" description="ABC transporter" evidence="10">
    <location>
        <begin position="975"/>
        <end position="1208"/>
    </location>
</feature>
<evidence type="ECO:0000256" key="7">
    <source>
        <dbReference type="ARBA" id="ARBA00022989"/>
    </source>
</evidence>
<dbReference type="InterPro" id="IPR017871">
    <property type="entry name" value="ABC_transporter-like_CS"/>
</dbReference>
<feature type="non-terminal residue" evidence="12">
    <location>
        <position position="1"/>
    </location>
</feature>
<feature type="transmembrane region" description="Helical" evidence="9">
    <location>
        <begin position="14"/>
        <end position="40"/>
    </location>
</feature>
<dbReference type="InterPro" id="IPR036640">
    <property type="entry name" value="ABC1_TM_sf"/>
</dbReference>
<dbReference type="InterPro" id="IPR003439">
    <property type="entry name" value="ABC_transporter-like_ATP-bd"/>
</dbReference>
<dbReference type="PANTHER" id="PTHR24223:SF324">
    <property type="entry name" value="LD17001P"/>
    <property type="match status" value="1"/>
</dbReference>
<dbReference type="CDD" id="cd18580">
    <property type="entry name" value="ABC_6TM_ABCC_D2"/>
    <property type="match status" value="1"/>
</dbReference>
<dbReference type="InterPro" id="IPR027417">
    <property type="entry name" value="P-loop_NTPase"/>
</dbReference>
<evidence type="ECO:0000256" key="2">
    <source>
        <dbReference type="ARBA" id="ARBA00022448"/>
    </source>
</evidence>
<dbReference type="Gene3D" id="1.20.1560.10">
    <property type="entry name" value="ABC transporter type 1, transmembrane domain"/>
    <property type="match status" value="2"/>
</dbReference>
<feature type="transmembrane region" description="Helical" evidence="9">
    <location>
        <begin position="693"/>
        <end position="722"/>
    </location>
</feature>
<protein>
    <submittedName>
        <fullName evidence="12">Putative abc transporter c family member</fullName>
    </submittedName>
</protein>
<dbReference type="CDD" id="cd03250">
    <property type="entry name" value="ABCC_MRP_domain1"/>
    <property type="match status" value="1"/>
</dbReference>
<dbReference type="Pfam" id="PF00005">
    <property type="entry name" value="ABC_tran"/>
    <property type="match status" value="2"/>
</dbReference>
<keyword evidence="6" id="KW-0067">ATP-binding</keyword>
<dbReference type="PANTHER" id="PTHR24223">
    <property type="entry name" value="ATP-BINDING CASSETTE SUB-FAMILY C"/>
    <property type="match status" value="1"/>
</dbReference>
<keyword evidence="4" id="KW-0677">Repeat</keyword>
<evidence type="ECO:0000256" key="5">
    <source>
        <dbReference type="ARBA" id="ARBA00022741"/>
    </source>
</evidence>
<dbReference type="PROSITE" id="PS50929">
    <property type="entry name" value="ABC_TM1F"/>
    <property type="match status" value="2"/>
</dbReference>
<dbReference type="GO" id="GO:0016887">
    <property type="term" value="F:ATP hydrolysis activity"/>
    <property type="evidence" value="ECO:0007669"/>
    <property type="project" value="InterPro"/>
</dbReference>
<dbReference type="AlphaFoldDB" id="U5EVC9"/>
<dbReference type="InterPro" id="IPR003593">
    <property type="entry name" value="AAA+_ATPase"/>
</dbReference>
<feature type="domain" description="ABC transporter" evidence="10">
    <location>
        <begin position="345"/>
        <end position="568"/>
    </location>
</feature>
<evidence type="ECO:0000256" key="8">
    <source>
        <dbReference type="ARBA" id="ARBA00023136"/>
    </source>
</evidence>
<feature type="domain" description="ABC transmembrane type-1" evidence="11">
    <location>
        <begin position="1"/>
        <end position="245"/>
    </location>
</feature>
<dbReference type="FunFam" id="3.40.50.300:FF:000163">
    <property type="entry name" value="Multidrug resistance-associated protein member 4"/>
    <property type="match status" value="1"/>
</dbReference>
<dbReference type="GO" id="GO:0140359">
    <property type="term" value="F:ABC-type transporter activity"/>
    <property type="evidence" value="ECO:0007669"/>
    <property type="project" value="InterPro"/>
</dbReference>
<dbReference type="CDD" id="cd03244">
    <property type="entry name" value="ABCC_MRP_domain2"/>
    <property type="match status" value="1"/>
</dbReference>
<evidence type="ECO:0000256" key="3">
    <source>
        <dbReference type="ARBA" id="ARBA00022692"/>
    </source>
</evidence>
<evidence type="ECO:0000256" key="4">
    <source>
        <dbReference type="ARBA" id="ARBA00022737"/>
    </source>
</evidence>
<dbReference type="InterPro" id="IPR011527">
    <property type="entry name" value="ABC1_TM_dom"/>
</dbReference>
<dbReference type="Pfam" id="PF00664">
    <property type="entry name" value="ABC_membrane"/>
    <property type="match status" value="2"/>
</dbReference>
<feature type="transmembrane region" description="Helical" evidence="9">
    <location>
        <begin position="879"/>
        <end position="901"/>
    </location>
</feature>
<feature type="transmembrane region" description="Helical" evidence="9">
    <location>
        <begin position="765"/>
        <end position="787"/>
    </location>
</feature>
<dbReference type="GO" id="GO:0005524">
    <property type="term" value="F:ATP binding"/>
    <property type="evidence" value="ECO:0007669"/>
    <property type="project" value="UniProtKB-KW"/>
</dbReference>
<dbReference type="SUPFAM" id="SSF52540">
    <property type="entry name" value="P-loop containing nucleoside triphosphate hydrolases"/>
    <property type="match status" value="2"/>
</dbReference>
<dbReference type="SMART" id="SM00382">
    <property type="entry name" value="AAA"/>
    <property type="match status" value="2"/>
</dbReference>